<evidence type="ECO:0000313" key="6">
    <source>
        <dbReference type="Proteomes" id="UP000767238"/>
    </source>
</evidence>
<dbReference type="GO" id="GO:0005634">
    <property type="term" value="C:nucleus"/>
    <property type="evidence" value="ECO:0007669"/>
    <property type="project" value="UniProtKB-SubCell"/>
</dbReference>
<gene>
    <name evidence="5" type="ORF">KCV03_g9705</name>
</gene>
<sequence>MLVRWDGDYGIPALFLTAAATSGWPMMIQGEHNISLPVLGDDALSPDAQAFSDPIESLSDLSIFRYTCSLFSLVGDILTTLYCNNGALLPIMALNGRLEAYLITLPEYIRGFIEGREEIVSQNTLPPKPLYQQAISCRYLYTQILLLRPILLLPLDHPDVIEEGLVTPDGKLITHAIDLCATACYRLIEILHSNLNSPFRVADWHVVYMTFTAATSLLGIKRSAPVQTRDLHERIDNKMKDSRQILRYMNLGSNVSVASQALHSLDALEDEIAQEMTTRCRNLAISHVLTSVEQDADNTLDNLENLDGFDWLANPSAVLSMQTPGLDMSWLAGANSWLS</sequence>
<reference evidence="5" key="1">
    <citation type="journal article" date="2021" name="J Fungi (Basel)">
        <title>Virulence traits and population genomics of the black yeast Aureobasidium melanogenum.</title>
        <authorList>
            <person name="Cernosa A."/>
            <person name="Sun X."/>
            <person name="Gostincar C."/>
            <person name="Fang C."/>
            <person name="Gunde-Cimerman N."/>
            <person name="Song Z."/>
        </authorList>
    </citation>
    <scope>NUCLEOTIDE SEQUENCE</scope>
    <source>
        <strain evidence="5">EXF-8016</strain>
    </source>
</reference>
<dbReference type="GO" id="GO:0003677">
    <property type="term" value="F:DNA binding"/>
    <property type="evidence" value="ECO:0007669"/>
    <property type="project" value="UniProtKB-KW"/>
</dbReference>
<protein>
    <submittedName>
        <fullName evidence="5">Uncharacterized protein</fullName>
    </submittedName>
</protein>
<dbReference type="Proteomes" id="UP000767238">
    <property type="component" value="Unassembled WGS sequence"/>
</dbReference>
<dbReference type="GO" id="GO:0046872">
    <property type="term" value="F:metal ion binding"/>
    <property type="evidence" value="ECO:0007669"/>
    <property type="project" value="UniProtKB-KW"/>
</dbReference>
<accession>A0A9P8K439</accession>
<evidence type="ECO:0000256" key="2">
    <source>
        <dbReference type="ARBA" id="ARBA00022723"/>
    </source>
</evidence>
<dbReference type="InterPro" id="IPR050987">
    <property type="entry name" value="AtrR-like"/>
</dbReference>
<reference evidence="5" key="2">
    <citation type="submission" date="2021-08" db="EMBL/GenBank/DDBJ databases">
        <authorList>
            <person name="Gostincar C."/>
            <person name="Sun X."/>
            <person name="Song Z."/>
            <person name="Gunde-Cimerman N."/>
        </authorList>
    </citation>
    <scope>NUCLEOTIDE SEQUENCE</scope>
    <source>
        <strain evidence="5">EXF-8016</strain>
    </source>
</reference>
<comment type="caution">
    <text evidence="5">The sequence shown here is derived from an EMBL/GenBank/DDBJ whole genome shotgun (WGS) entry which is preliminary data.</text>
</comment>
<feature type="non-terminal residue" evidence="5">
    <location>
        <position position="339"/>
    </location>
</feature>
<keyword evidence="3" id="KW-0238">DNA-binding</keyword>
<dbReference type="PANTHER" id="PTHR46910:SF3">
    <property type="entry name" value="HALOTOLERANCE PROTEIN 9-RELATED"/>
    <property type="match status" value="1"/>
</dbReference>
<keyword evidence="4" id="KW-0539">Nucleus</keyword>
<evidence type="ECO:0000256" key="1">
    <source>
        <dbReference type="ARBA" id="ARBA00004123"/>
    </source>
</evidence>
<dbReference type="OrthoDB" id="424974at2759"/>
<dbReference type="AlphaFoldDB" id="A0A9P8K439"/>
<name>A0A9P8K439_AURME</name>
<dbReference type="EMBL" id="JAHFYH010000137">
    <property type="protein sequence ID" value="KAH0211472.1"/>
    <property type="molecule type" value="Genomic_DNA"/>
</dbReference>
<evidence type="ECO:0000313" key="5">
    <source>
        <dbReference type="EMBL" id="KAH0211472.1"/>
    </source>
</evidence>
<organism evidence="5 6">
    <name type="scientific">Aureobasidium melanogenum</name>
    <name type="common">Aureobasidium pullulans var. melanogenum</name>
    <dbReference type="NCBI Taxonomy" id="46634"/>
    <lineage>
        <taxon>Eukaryota</taxon>
        <taxon>Fungi</taxon>
        <taxon>Dikarya</taxon>
        <taxon>Ascomycota</taxon>
        <taxon>Pezizomycotina</taxon>
        <taxon>Dothideomycetes</taxon>
        <taxon>Dothideomycetidae</taxon>
        <taxon>Dothideales</taxon>
        <taxon>Saccotheciaceae</taxon>
        <taxon>Aureobasidium</taxon>
    </lineage>
</organism>
<keyword evidence="2" id="KW-0479">Metal-binding</keyword>
<evidence type="ECO:0000256" key="3">
    <source>
        <dbReference type="ARBA" id="ARBA00023125"/>
    </source>
</evidence>
<evidence type="ECO:0000256" key="4">
    <source>
        <dbReference type="ARBA" id="ARBA00023242"/>
    </source>
</evidence>
<comment type="subcellular location">
    <subcellularLocation>
        <location evidence="1">Nucleus</location>
    </subcellularLocation>
</comment>
<dbReference type="CDD" id="cd12148">
    <property type="entry name" value="fungal_TF_MHR"/>
    <property type="match status" value="1"/>
</dbReference>
<dbReference type="GO" id="GO:0003700">
    <property type="term" value="F:DNA-binding transcription factor activity"/>
    <property type="evidence" value="ECO:0007669"/>
    <property type="project" value="InterPro"/>
</dbReference>
<proteinExistence type="predicted"/>
<dbReference type="PANTHER" id="PTHR46910">
    <property type="entry name" value="TRANSCRIPTION FACTOR PDR1"/>
    <property type="match status" value="1"/>
</dbReference>